<keyword evidence="2" id="KW-0472">Membrane</keyword>
<feature type="transmembrane region" description="Helical" evidence="2">
    <location>
        <begin position="27"/>
        <end position="47"/>
    </location>
</feature>
<dbReference type="EMBL" id="DS268543">
    <property type="protein sequence ID" value="EFO88268.1"/>
    <property type="molecule type" value="Genomic_DNA"/>
</dbReference>
<accession>E3N6X1</accession>
<keyword evidence="2" id="KW-1133">Transmembrane helix</keyword>
<organism evidence="4">
    <name type="scientific">Caenorhabditis remanei</name>
    <name type="common">Caenorhabditis vulgaris</name>
    <dbReference type="NCBI Taxonomy" id="31234"/>
    <lineage>
        <taxon>Eukaryota</taxon>
        <taxon>Metazoa</taxon>
        <taxon>Ecdysozoa</taxon>
        <taxon>Nematoda</taxon>
        <taxon>Chromadorea</taxon>
        <taxon>Rhabditida</taxon>
        <taxon>Rhabditina</taxon>
        <taxon>Rhabditomorpha</taxon>
        <taxon>Rhabditoidea</taxon>
        <taxon>Rhabditidae</taxon>
        <taxon>Peloderinae</taxon>
        <taxon>Caenorhabditis</taxon>
    </lineage>
</organism>
<dbReference type="AlphaFoldDB" id="E3N6X1"/>
<proteinExistence type="predicted"/>
<evidence type="ECO:0000256" key="2">
    <source>
        <dbReference type="SAM" id="Phobius"/>
    </source>
</evidence>
<evidence type="ECO:0000256" key="1">
    <source>
        <dbReference type="SAM" id="MobiDB-lite"/>
    </source>
</evidence>
<name>E3N6X1_CAERE</name>
<protein>
    <submittedName>
        <fullName evidence="3">Uncharacterized protein</fullName>
    </submittedName>
</protein>
<sequence>MHQPDTINDKRRKTSPRPIDQSVTSSHFWYSLWCALLFVAASSPAFLPLSVRLYSITCAHMWAGPLALYTSAFLSGDSPR</sequence>
<dbReference type="Proteomes" id="UP000008281">
    <property type="component" value="Unassembled WGS sequence"/>
</dbReference>
<keyword evidence="2" id="KW-0812">Transmembrane</keyword>
<evidence type="ECO:0000313" key="3">
    <source>
        <dbReference type="EMBL" id="EFO88268.1"/>
    </source>
</evidence>
<feature type="region of interest" description="Disordered" evidence="1">
    <location>
        <begin position="1"/>
        <end position="22"/>
    </location>
</feature>
<evidence type="ECO:0000313" key="4">
    <source>
        <dbReference type="Proteomes" id="UP000008281"/>
    </source>
</evidence>
<dbReference type="HOGENOM" id="CLU_2592047_0_0_1"/>
<dbReference type="InParanoid" id="E3N6X1"/>
<keyword evidence="4" id="KW-1185">Reference proteome</keyword>
<reference evidence="3" key="1">
    <citation type="submission" date="2007-07" db="EMBL/GenBank/DDBJ databases">
        <title>PCAP assembly of the Caenorhabditis remanei genome.</title>
        <authorList>
            <consortium name="The Caenorhabditis remanei Sequencing Consortium"/>
            <person name="Wilson R.K."/>
        </authorList>
    </citation>
    <scope>NUCLEOTIDE SEQUENCE [LARGE SCALE GENOMIC DNA]</scope>
    <source>
        <strain evidence="3">PB4641</strain>
    </source>
</reference>
<gene>
    <name evidence="3" type="ORF">CRE_08521</name>
</gene>